<dbReference type="Proteomes" id="UP001162162">
    <property type="component" value="Unassembled WGS sequence"/>
</dbReference>
<name>A0AAV8YIJ1_9CUCU</name>
<dbReference type="AlphaFoldDB" id="A0AAV8YIJ1"/>
<reference evidence="1" key="1">
    <citation type="journal article" date="2023" name="Insect Mol. Biol.">
        <title>Genome sequencing provides insights into the evolution of gene families encoding plant cell wall-degrading enzymes in longhorned beetles.</title>
        <authorList>
            <person name="Shin N.R."/>
            <person name="Okamura Y."/>
            <person name="Kirsch R."/>
            <person name="Pauchet Y."/>
        </authorList>
    </citation>
    <scope>NUCLEOTIDE SEQUENCE</scope>
    <source>
        <strain evidence="1">AMC_N1</strain>
    </source>
</reference>
<comment type="caution">
    <text evidence="1">The sequence shown here is derived from an EMBL/GenBank/DDBJ whole genome shotgun (WGS) entry which is preliminary data.</text>
</comment>
<keyword evidence="2" id="KW-1185">Reference proteome</keyword>
<sequence length="79" mass="9363">MIQDEGTYGTSQCCSKTNETWIFRNNHLWQDNNKKNVKNTKVDDGFIEGVEVIFSSKPQLMDYHGEINQENFLEWFENQ</sequence>
<gene>
    <name evidence="1" type="ORF">NQ318_006360</name>
</gene>
<evidence type="ECO:0000313" key="1">
    <source>
        <dbReference type="EMBL" id="KAJ8950976.1"/>
    </source>
</evidence>
<evidence type="ECO:0000313" key="2">
    <source>
        <dbReference type="Proteomes" id="UP001162162"/>
    </source>
</evidence>
<organism evidence="1 2">
    <name type="scientific">Aromia moschata</name>
    <dbReference type="NCBI Taxonomy" id="1265417"/>
    <lineage>
        <taxon>Eukaryota</taxon>
        <taxon>Metazoa</taxon>
        <taxon>Ecdysozoa</taxon>
        <taxon>Arthropoda</taxon>
        <taxon>Hexapoda</taxon>
        <taxon>Insecta</taxon>
        <taxon>Pterygota</taxon>
        <taxon>Neoptera</taxon>
        <taxon>Endopterygota</taxon>
        <taxon>Coleoptera</taxon>
        <taxon>Polyphaga</taxon>
        <taxon>Cucujiformia</taxon>
        <taxon>Chrysomeloidea</taxon>
        <taxon>Cerambycidae</taxon>
        <taxon>Cerambycinae</taxon>
        <taxon>Callichromatini</taxon>
        <taxon>Aromia</taxon>
    </lineage>
</organism>
<proteinExistence type="predicted"/>
<protein>
    <submittedName>
        <fullName evidence="1">Uncharacterized protein</fullName>
    </submittedName>
</protein>
<dbReference type="EMBL" id="JAPWTK010000091">
    <property type="protein sequence ID" value="KAJ8950976.1"/>
    <property type="molecule type" value="Genomic_DNA"/>
</dbReference>
<accession>A0AAV8YIJ1</accession>